<sequence>MKAIQFKKLLIGDEEERAVSPVIGVILMVAITVILAAVIATLVMDFGDSVNQEAQSGASLEFDNNANELTIELTSSGNADEWQVRGNYWDGASTSTAANGNYQTLSGPGDVVTLECDSESNLNSAPAYGIRSGESGSVSVVASIDGQDTWTTIDSEEWNCP</sequence>
<feature type="domain" description="Archaeal Type IV pilin N-terminal" evidence="2">
    <location>
        <begin position="17"/>
        <end position="76"/>
    </location>
</feature>
<organism evidence="3 4">
    <name type="scientific">Halovivax cerinus</name>
    <dbReference type="NCBI Taxonomy" id="1487865"/>
    <lineage>
        <taxon>Archaea</taxon>
        <taxon>Methanobacteriati</taxon>
        <taxon>Methanobacteriota</taxon>
        <taxon>Stenosarchaea group</taxon>
        <taxon>Halobacteria</taxon>
        <taxon>Halobacteriales</taxon>
        <taxon>Natrialbaceae</taxon>
        <taxon>Halovivax</taxon>
    </lineage>
</organism>
<dbReference type="InterPro" id="IPR013373">
    <property type="entry name" value="Flagellin/pilin_N_arc"/>
</dbReference>
<keyword evidence="1" id="KW-0472">Membrane</keyword>
<dbReference type="AlphaFoldDB" id="A0ABD5NTE5"/>
<dbReference type="GeneID" id="73904241"/>
<dbReference type="EMBL" id="JBHSAQ010000014">
    <property type="protein sequence ID" value="MFC3959990.1"/>
    <property type="molecule type" value="Genomic_DNA"/>
</dbReference>
<dbReference type="InterPro" id="IPR012859">
    <property type="entry name" value="Pilin_N_archaeal"/>
</dbReference>
<dbReference type="NCBIfam" id="TIGR02537">
    <property type="entry name" value="arch_flag_Nterm"/>
    <property type="match status" value="1"/>
</dbReference>
<accession>A0ABD5NTE5</accession>
<dbReference type="PANTHER" id="PTHR38138">
    <property type="entry name" value="VNG6441H"/>
    <property type="match status" value="1"/>
</dbReference>
<gene>
    <name evidence="3" type="ORF">ACFOUR_16645</name>
</gene>
<keyword evidence="4" id="KW-1185">Reference proteome</keyword>
<dbReference type="Pfam" id="PF07790">
    <property type="entry name" value="Pilin_N"/>
    <property type="match status" value="1"/>
</dbReference>
<reference evidence="3 4" key="1">
    <citation type="journal article" date="2019" name="Int. J. Syst. Evol. Microbiol.">
        <title>The Global Catalogue of Microorganisms (GCM) 10K type strain sequencing project: providing services to taxonomists for standard genome sequencing and annotation.</title>
        <authorList>
            <consortium name="The Broad Institute Genomics Platform"/>
            <consortium name="The Broad Institute Genome Sequencing Center for Infectious Disease"/>
            <person name="Wu L."/>
            <person name="Ma J."/>
        </authorList>
    </citation>
    <scope>NUCLEOTIDE SEQUENCE [LARGE SCALE GENOMIC DNA]</scope>
    <source>
        <strain evidence="3 4">IBRC-M 10256</strain>
    </source>
</reference>
<comment type="caution">
    <text evidence="3">The sequence shown here is derived from an EMBL/GenBank/DDBJ whole genome shotgun (WGS) entry which is preliminary data.</text>
</comment>
<feature type="transmembrane region" description="Helical" evidence="1">
    <location>
        <begin position="21"/>
        <end position="44"/>
    </location>
</feature>
<evidence type="ECO:0000313" key="3">
    <source>
        <dbReference type="EMBL" id="MFC3959990.1"/>
    </source>
</evidence>
<dbReference type="PANTHER" id="PTHR38138:SF1">
    <property type="entry name" value="ARCHAEAL TYPE IV PILIN N-TERMINAL DOMAIN-CONTAINING PROTEIN"/>
    <property type="match status" value="1"/>
</dbReference>
<name>A0ABD5NTE5_9EURY</name>
<keyword evidence="1" id="KW-0812">Transmembrane</keyword>
<protein>
    <submittedName>
        <fullName evidence="3">Type IV pilin</fullName>
    </submittedName>
</protein>
<proteinExistence type="predicted"/>
<dbReference type="RefSeq" id="WP_256531496.1">
    <property type="nucleotide sequence ID" value="NZ_CP101824.1"/>
</dbReference>
<keyword evidence="1" id="KW-1133">Transmembrane helix</keyword>
<evidence type="ECO:0000313" key="4">
    <source>
        <dbReference type="Proteomes" id="UP001595846"/>
    </source>
</evidence>
<dbReference type="Proteomes" id="UP001595846">
    <property type="component" value="Unassembled WGS sequence"/>
</dbReference>
<evidence type="ECO:0000259" key="2">
    <source>
        <dbReference type="Pfam" id="PF07790"/>
    </source>
</evidence>
<evidence type="ECO:0000256" key="1">
    <source>
        <dbReference type="SAM" id="Phobius"/>
    </source>
</evidence>